<name>A0A5R9Q3D1_9GAMM</name>
<accession>A0A5R9Q3D1</accession>
<evidence type="ECO:0000313" key="2">
    <source>
        <dbReference type="Proteomes" id="UP000309186"/>
    </source>
</evidence>
<dbReference type="Proteomes" id="UP000309186">
    <property type="component" value="Unassembled WGS sequence"/>
</dbReference>
<protein>
    <submittedName>
        <fullName evidence="1">Uncharacterized protein</fullName>
    </submittedName>
</protein>
<evidence type="ECO:0000313" key="1">
    <source>
        <dbReference type="EMBL" id="TLX47324.1"/>
    </source>
</evidence>
<organism evidence="1 2">
    <name type="scientific">Pseudoalteromonas phenolica</name>
    <dbReference type="NCBI Taxonomy" id="161398"/>
    <lineage>
        <taxon>Bacteria</taxon>
        <taxon>Pseudomonadati</taxon>
        <taxon>Pseudomonadota</taxon>
        <taxon>Gammaproteobacteria</taxon>
        <taxon>Alteromonadales</taxon>
        <taxon>Pseudoalteromonadaceae</taxon>
        <taxon>Pseudoalteromonas</taxon>
    </lineage>
</organism>
<dbReference type="EMBL" id="PPSW01000012">
    <property type="protein sequence ID" value="TLX47324.1"/>
    <property type="molecule type" value="Genomic_DNA"/>
</dbReference>
<dbReference type="AlphaFoldDB" id="A0A5R9Q3D1"/>
<gene>
    <name evidence="1" type="ORF">C1E24_08155</name>
</gene>
<dbReference type="RefSeq" id="WP_138480400.1">
    <property type="nucleotide sequence ID" value="NZ_PPSW01000012.1"/>
</dbReference>
<sequence>MRRTPSLEEEKEIYFSESSTCEDNDNLLDSYYSEKSNYTYCIEEVNRLIDACKFCIKSELQYDPLKAWQYLHEAFNEKIIFGVSKYIGNGRTYGTMHGADYIKFTKEASQLFNKISCHPDGLVFNSDINEKWLNVDRSFELICNLHNSFSSEFEKLFLDALKEDPQTDLVDLVDSLSNYPDRLTFQQRCELYKINLFDIIRLHDKAYYYLGELQIS</sequence>
<reference evidence="1 2" key="1">
    <citation type="submission" date="2018-01" db="EMBL/GenBank/DDBJ databases">
        <title>Co-occurrence of chitin degradation, pigmentation and bioactivity in marine Pseudoalteromonas.</title>
        <authorList>
            <person name="Paulsen S."/>
            <person name="Gram L."/>
            <person name="Machado H."/>
        </authorList>
    </citation>
    <scope>NUCLEOTIDE SEQUENCE [LARGE SCALE GENOMIC DNA]</scope>
    <source>
        <strain evidence="1 2">S3663</strain>
    </source>
</reference>
<comment type="caution">
    <text evidence="1">The sequence shown here is derived from an EMBL/GenBank/DDBJ whole genome shotgun (WGS) entry which is preliminary data.</text>
</comment>
<proteinExistence type="predicted"/>